<sequence>MGGLGSLTGGGGLSSSSSAASGTGDQAANIGFQGGAVNFGSNNNNQILIIGAIALAALFLLKK</sequence>
<feature type="compositionally biased region" description="Gly residues" evidence="1">
    <location>
        <begin position="1"/>
        <end position="13"/>
    </location>
</feature>
<name>A0ABW8KZF9_9GAMM</name>
<gene>
    <name evidence="3" type="ORF">ACI2JU_15025</name>
</gene>
<feature type="transmembrane region" description="Helical" evidence="2">
    <location>
        <begin position="43"/>
        <end position="61"/>
    </location>
</feature>
<evidence type="ECO:0000313" key="3">
    <source>
        <dbReference type="EMBL" id="MFK3865170.1"/>
    </source>
</evidence>
<evidence type="ECO:0000256" key="2">
    <source>
        <dbReference type="SAM" id="Phobius"/>
    </source>
</evidence>
<keyword evidence="2" id="KW-0812">Transmembrane</keyword>
<dbReference type="RefSeq" id="WP_404675846.1">
    <property type="nucleotide sequence ID" value="NZ_JBJDOT010000021.1"/>
</dbReference>
<evidence type="ECO:0000256" key="1">
    <source>
        <dbReference type="SAM" id="MobiDB-lite"/>
    </source>
</evidence>
<organism evidence="3 4">
    <name type="scientific">Pseudoalteromonas rhizosphaerae</name>
    <dbReference type="NCBI Taxonomy" id="2518973"/>
    <lineage>
        <taxon>Bacteria</taxon>
        <taxon>Pseudomonadati</taxon>
        <taxon>Pseudomonadota</taxon>
        <taxon>Gammaproteobacteria</taxon>
        <taxon>Alteromonadales</taxon>
        <taxon>Pseudoalteromonadaceae</taxon>
        <taxon>Pseudoalteromonas</taxon>
    </lineage>
</organism>
<dbReference type="Proteomes" id="UP001620262">
    <property type="component" value="Unassembled WGS sequence"/>
</dbReference>
<proteinExistence type="predicted"/>
<dbReference type="EMBL" id="JBJDOT010000021">
    <property type="protein sequence ID" value="MFK3865170.1"/>
    <property type="molecule type" value="Genomic_DNA"/>
</dbReference>
<keyword evidence="2" id="KW-1133">Transmembrane helix</keyword>
<keyword evidence="2" id="KW-0472">Membrane</keyword>
<reference evidence="3 4" key="1">
    <citation type="submission" date="2024-11" db="EMBL/GenBank/DDBJ databases">
        <title>The Natural Products Discovery Center: Release of the First 8490 Sequenced Strains for Exploring Actinobacteria Biosynthetic Diversity.</title>
        <authorList>
            <person name="Kalkreuter E."/>
            <person name="Kautsar S.A."/>
            <person name="Yang D."/>
            <person name="Bader C.D."/>
            <person name="Teijaro C.N."/>
            <person name="Fluegel L."/>
            <person name="Davis C.M."/>
            <person name="Simpson J.R."/>
            <person name="Lauterbach L."/>
            <person name="Steele A.D."/>
            <person name="Gui C."/>
            <person name="Meng S."/>
            <person name="Li G."/>
            <person name="Viehrig K."/>
            <person name="Ye F."/>
            <person name="Su P."/>
            <person name="Kiefer A.F."/>
            <person name="Nichols A."/>
            <person name="Cepeda A.J."/>
            <person name="Yan W."/>
            <person name="Fan B."/>
            <person name="Jiang Y."/>
            <person name="Adhikari A."/>
            <person name="Zheng C.-J."/>
            <person name="Schuster L."/>
            <person name="Cowan T.M."/>
            <person name="Smanski M.J."/>
            <person name="Chevrette M.G."/>
            <person name="De Carvalho L.P.S."/>
            <person name="Shen B."/>
        </authorList>
    </citation>
    <scope>NUCLEOTIDE SEQUENCE [LARGE SCALE GENOMIC DNA]</scope>
    <source>
        <strain evidence="3 4">NPDC078403</strain>
    </source>
</reference>
<evidence type="ECO:0000313" key="4">
    <source>
        <dbReference type="Proteomes" id="UP001620262"/>
    </source>
</evidence>
<feature type="region of interest" description="Disordered" evidence="1">
    <location>
        <begin position="1"/>
        <end position="23"/>
    </location>
</feature>
<protein>
    <submittedName>
        <fullName evidence="3">Uncharacterized protein</fullName>
    </submittedName>
</protein>
<keyword evidence="4" id="KW-1185">Reference proteome</keyword>
<accession>A0ABW8KZF9</accession>
<comment type="caution">
    <text evidence="3">The sequence shown here is derived from an EMBL/GenBank/DDBJ whole genome shotgun (WGS) entry which is preliminary data.</text>
</comment>
<feature type="compositionally biased region" description="Low complexity" evidence="1">
    <location>
        <begin position="14"/>
        <end position="23"/>
    </location>
</feature>